<dbReference type="GO" id="GO:0008982">
    <property type="term" value="F:protein-N(PI)-phosphohistidine-sugar phosphotransferase activity"/>
    <property type="evidence" value="ECO:0007669"/>
    <property type="project" value="InterPro"/>
</dbReference>
<evidence type="ECO:0000256" key="2">
    <source>
        <dbReference type="ARBA" id="ARBA00022553"/>
    </source>
</evidence>
<dbReference type="GO" id="GO:0009401">
    <property type="term" value="P:phosphoenolpyruvate-dependent sugar phosphotransferase system"/>
    <property type="evidence" value="ECO:0007669"/>
    <property type="project" value="UniProtKB-KW"/>
</dbReference>
<evidence type="ECO:0000256" key="5">
    <source>
        <dbReference type="ARBA" id="ARBA00022683"/>
    </source>
</evidence>
<dbReference type="Gene3D" id="3.40.930.10">
    <property type="entry name" value="Mannitol-specific EII, Chain A"/>
    <property type="match status" value="1"/>
</dbReference>
<dbReference type="PANTHER" id="PTHR47738:SF1">
    <property type="entry name" value="NITROGEN REGULATORY PROTEIN"/>
    <property type="match status" value="1"/>
</dbReference>
<dbReference type="Proteomes" id="UP000352698">
    <property type="component" value="Unassembled WGS sequence"/>
</dbReference>
<gene>
    <name evidence="6" type="primary">fruA_4</name>
    <name evidence="6" type="ORF">NCTC12204_01044</name>
</gene>
<proteinExistence type="predicted"/>
<evidence type="ECO:0000313" key="6">
    <source>
        <dbReference type="EMBL" id="VTQ62568.1"/>
    </source>
</evidence>
<reference evidence="6 7" key="1">
    <citation type="submission" date="2019-05" db="EMBL/GenBank/DDBJ databases">
        <authorList>
            <consortium name="Pathogen Informatics"/>
        </authorList>
    </citation>
    <scope>NUCLEOTIDE SEQUENCE [LARGE SCALE GENOMIC DNA]</scope>
    <source>
        <strain evidence="6 7">NCTC12204</strain>
    </source>
</reference>
<accession>A0A4S2CFI4</accession>
<organism evidence="6 7">
    <name type="scientific">Enterococcus hirae</name>
    <dbReference type="NCBI Taxonomy" id="1354"/>
    <lineage>
        <taxon>Bacteria</taxon>
        <taxon>Bacillati</taxon>
        <taxon>Bacillota</taxon>
        <taxon>Bacilli</taxon>
        <taxon>Lactobacillales</taxon>
        <taxon>Enterococcaceae</taxon>
        <taxon>Enterococcus</taxon>
    </lineage>
</organism>
<dbReference type="EMBL" id="CABEEP010000001">
    <property type="protein sequence ID" value="VTQ62568.1"/>
    <property type="molecule type" value="Genomic_DNA"/>
</dbReference>
<dbReference type="GO" id="GO:0016020">
    <property type="term" value="C:membrane"/>
    <property type="evidence" value="ECO:0007669"/>
    <property type="project" value="InterPro"/>
</dbReference>
<name>A0A4S2CFI4_ENTHR</name>
<dbReference type="GeneID" id="56787914"/>
<evidence type="ECO:0000256" key="1">
    <source>
        <dbReference type="ARBA" id="ARBA00022448"/>
    </source>
</evidence>
<keyword evidence="1" id="KW-0813">Transport</keyword>
<dbReference type="InterPro" id="IPR051541">
    <property type="entry name" value="PTS_SugarTrans_NitroReg"/>
</dbReference>
<dbReference type="PROSITE" id="PS51094">
    <property type="entry name" value="PTS_EIIA_TYPE_2"/>
    <property type="match status" value="1"/>
</dbReference>
<keyword evidence="4" id="KW-0808">Transferase</keyword>
<evidence type="ECO:0000256" key="4">
    <source>
        <dbReference type="ARBA" id="ARBA00022679"/>
    </source>
</evidence>
<dbReference type="NCBIfam" id="TIGR00848">
    <property type="entry name" value="fruA"/>
    <property type="match status" value="1"/>
</dbReference>
<dbReference type="PANTHER" id="PTHR47738">
    <property type="entry name" value="PTS SYSTEM FRUCTOSE-LIKE EIIA COMPONENT-RELATED"/>
    <property type="match status" value="1"/>
</dbReference>
<keyword evidence="5" id="KW-0598">Phosphotransferase system</keyword>
<dbReference type="InterPro" id="IPR016152">
    <property type="entry name" value="PTrfase/Anion_transptr"/>
</dbReference>
<keyword evidence="2" id="KW-0597">Phosphoprotein</keyword>
<comment type="caution">
    <text evidence="6">The sequence shown here is derived from an EMBL/GenBank/DDBJ whole genome shotgun (WGS) entry which is preliminary data.</text>
</comment>
<evidence type="ECO:0000256" key="3">
    <source>
        <dbReference type="ARBA" id="ARBA00022597"/>
    </source>
</evidence>
<sequence>MGFIQEQNIFLNQIGQTQNDIFEFLAKKTVDLTIADNQKEVLEKLIERENEGTTGMMDGFAIPHAKASAIHHPAAIILKLKEKVVWQSLDGQPIQFIIALFVPDTQADDAHLKLLSTVARLLMRDDIRASLKEASSADEIAKLLNNQIDEVA</sequence>
<dbReference type="CDD" id="cd00211">
    <property type="entry name" value="PTS_IIA_fru"/>
    <property type="match status" value="1"/>
</dbReference>
<dbReference type="Pfam" id="PF00359">
    <property type="entry name" value="PTS_EIIA_2"/>
    <property type="match status" value="1"/>
</dbReference>
<dbReference type="RefSeq" id="WP_010737320.1">
    <property type="nucleotide sequence ID" value="NZ_CAACXU010000005.1"/>
</dbReference>
<dbReference type="InterPro" id="IPR002178">
    <property type="entry name" value="PTS_EIIA_type-2_dom"/>
</dbReference>
<dbReference type="GO" id="GO:0030295">
    <property type="term" value="F:protein kinase activator activity"/>
    <property type="evidence" value="ECO:0007669"/>
    <property type="project" value="TreeGrafter"/>
</dbReference>
<dbReference type="AlphaFoldDB" id="A0A4S2CFI4"/>
<protein>
    <submittedName>
        <fullName evidence="6">PTS system transporter subunit IIA</fullName>
    </submittedName>
</protein>
<dbReference type="InterPro" id="IPR004715">
    <property type="entry name" value="PTS_IIA_fruc"/>
</dbReference>
<evidence type="ECO:0000313" key="7">
    <source>
        <dbReference type="Proteomes" id="UP000352698"/>
    </source>
</evidence>
<dbReference type="SUPFAM" id="SSF55804">
    <property type="entry name" value="Phoshotransferase/anion transport protein"/>
    <property type="match status" value="1"/>
</dbReference>
<keyword evidence="3" id="KW-0762">Sugar transport</keyword>